<gene>
    <name evidence="1" type="ORF">GCM10010991_31100</name>
</gene>
<dbReference type="Proteomes" id="UP000598196">
    <property type="component" value="Unassembled WGS sequence"/>
</dbReference>
<keyword evidence="2" id="KW-1185">Reference proteome</keyword>
<sequence>MAYARTAPQAPEFRAEATDAGWRLVLPWNVRPPAAAIEDWNARMGVARIQLIDGEAALVMPLVGPGDLTRWQGLAAEAEAHFIQWRRARRPAEGM</sequence>
<evidence type="ECO:0000313" key="1">
    <source>
        <dbReference type="EMBL" id="GGO36690.1"/>
    </source>
</evidence>
<dbReference type="EMBL" id="BMLP01000007">
    <property type="protein sequence ID" value="GGO36690.1"/>
    <property type="molecule type" value="Genomic_DNA"/>
</dbReference>
<protein>
    <submittedName>
        <fullName evidence="1">Uncharacterized protein</fullName>
    </submittedName>
</protein>
<accession>A0A917YPF5</accession>
<proteinExistence type="predicted"/>
<name>A0A917YPF5_9RHOB</name>
<comment type="caution">
    <text evidence="1">The sequence shown here is derived from an EMBL/GenBank/DDBJ whole genome shotgun (WGS) entry which is preliminary data.</text>
</comment>
<reference evidence="1 2" key="1">
    <citation type="journal article" date="2014" name="Int. J. Syst. Evol. Microbiol.">
        <title>Complete genome sequence of Corynebacterium casei LMG S-19264T (=DSM 44701T), isolated from a smear-ripened cheese.</title>
        <authorList>
            <consortium name="US DOE Joint Genome Institute (JGI-PGF)"/>
            <person name="Walter F."/>
            <person name="Albersmeier A."/>
            <person name="Kalinowski J."/>
            <person name="Ruckert C."/>
        </authorList>
    </citation>
    <scope>NUCLEOTIDE SEQUENCE [LARGE SCALE GENOMIC DNA]</scope>
    <source>
        <strain evidence="1 2">CGMCC 1.7029</strain>
    </source>
</reference>
<evidence type="ECO:0000313" key="2">
    <source>
        <dbReference type="Proteomes" id="UP000598196"/>
    </source>
</evidence>
<organism evidence="1 2">
    <name type="scientific">Gemmobacter aquaticus</name>
    <dbReference type="NCBI Taxonomy" id="490185"/>
    <lineage>
        <taxon>Bacteria</taxon>
        <taxon>Pseudomonadati</taxon>
        <taxon>Pseudomonadota</taxon>
        <taxon>Alphaproteobacteria</taxon>
        <taxon>Rhodobacterales</taxon>
        <taxon>Paracoccaceae</taxon>
        <taxon>Gemmobacter</taxon>
    </lineage>
</organism>
<dbReference type="AlphaFoldDB" id="A0A917YPF5"/>